<evidence type="ECO:0000313" key="1">
    <source>
        <dbReference type="EMBL" id="NIG59946.1"/>
    </source>
</evidence>
<comment type="caution">
    <text evidence="1">The sequence shown here is derived from an EMBL/GenBank/DDBJ whole genome shotgun (WGS) entry which is preliminary data.</text>
</comment>
<gene>
    <name evidence="1" type="ORF">BU61_7405</name>
</gene>
<protein>
    <submittedName>
        <fullName evidence="1">Trafficking protein particle complex subunit 11</fullName>
    </submittedName>
</protein>
<dbReference type="PANTHER" id="PTHR14374:SF0">
    <property type="entry name" value="TRAFFICKING PROTEIN PARTICLE COMPLEX SUBUNIT 11"/>
    <property type="match status" value="1"/>
</dbReference>
<evidence type="ECO:0000313" key="2">
    <source>
        <dbReference type="Proteomes" id="UP001165941"/>
    </source>
</evidence>
<organism evidence="1 2">
    <name type="scientific">Pontoporia blainvillei</name>
    <name type="common">Franciscana</name>
    <name type="synonym">Delphinus blainvillei</name>
    <dbReference type="NCBI Taxonomy" id="48723"/>
    <lineage>
        <taxon>Eukaryota</taxon>
        <taxon>Metazoa</taxon>
        <taxon>Chordata</taxon>
        <taxon>Craniata</taxon>
        <taxon>Vertebrata</taxon>
        <taxon>Euteleostomi</taxon>
        <taxon>Mammalia</taxon>
        <taxon>Eutheria</taxon>
        <taxon>Laurasiatheria</taxon>
        <taxon>Artiodactyla</taxon>
        <taxon>Whippomorpha</taxon>
        <taxon>Cetacea</taxon>
        <taxon>Odontoceti</taxon>
        <taxon>Pontoporiidae</taxon>
        <taxon>Pontoporia</taxon>
    </lineage>
</organism>
<proteinExistence type="predicted"/>
<dbReference type="EMBL" id="PGGH01142253">
    <property type="protein sequence ID" value="NIG59946.1"/>
    <property type="molecule type" value="Genomic_DNA"/>
</dbReference>
<accession>A0ABX0S488</accession>
<reference evidence="1" key="1">
    <citation type="submission" date="2018-05" db="EMBL/GenBank/DDBJ databases">
        <authorList>
            <person name="Pedro S.L.S."/>
            <person name="Freitas R.C."/>
            <person name="Barreto A.S."/>
            <person name="Lima A.O.S."/>
        </authorList>
    </citation>
    <scope>NUCLEOTIDE SEQUENCE</scope>
    <source>
        <strain evidence="1">BP203</strain>
        <tissue evidence="1">Muscle</tissue>
    </source>
</reference>
<sequence length="320" mass="35436">MRSTEIAAPPRRVRAGESAHYPCLKITSLDLVLGSEAGRCVVLNWQGGGGDAASTQEALQATRSFKRRPRLPDSELHWDSIVIQASTMIISRVPNISVHLRHDPPALTNEMYCLVVTVQSHEKTCIRDVKLTAGLKPGQDANLTQKTHVTLHGTEPCDESYPALLTDIPVGDLHPGEQVNLAKCDWRGNRLGCSVKYVLEKMLYVRCGTVGSRMFLVYVSYLINTTIEEKEIVCKCHKDETVTIETVFPFDVAVKFVSTKFEHLERVYADIPFLLMTDLLSASPWALTIVSSELQLAPSMTPVDQLESQVDNGENVGHPP</sequence>
<name>A0ABX0S488_PONBL</name>
<keyword evidence="2" id="KW-1185">Reference proteome</keyword>
<dbReference type="Proteomes" id="UP001165941">
    <property type="component" value="Unassembled WGS sequence"/>
</dbReference>
<dbReference type="PANTHER" id="PTHR14374">
    <property type="entry name" value="FOIE GRAS"/>
    <property type="match status" value="1"/>
</dbReference>